<gene>
    <name evidence="2" type="ORF">A2438_04885</name>
</gene>
<protein>
    <submittedName>
        <fullName evidence="2">Uncharacterized protein</fullName>
    </submittedName>
</protein>
<accession>A0A1F4U4H2</accession>
<organism evidence="2 3">
    <name type="scientific">candidate division WOR-1 bacterium RIFOXYC2_FULL_46_14</name>
    <dbReference type="NCBI Taxonomy" id="1802587"/>
    <lineage>
        <taxon>Bacteria</taxon>
        <taxon>Bacillati</taxon>
        <taxon>Saganbacteria</taxon>
    </lineage>
</organism>
<dbReference type="EMBL" id="MEUJ01000005">
    <property type="protein sequence ID" value="OGC39836.1"/>
    <property type="molecule type" value="Genomic_DNA"/>
</dbReference>
<sequence length="137" mass="15802">MSAEKLLKEKNFKVLKKGLQAPFSLLIDGKKHLVISHFDFLVEKEGKKFIVYVHEGTLSADPTDPLLRRKLLEIKNTFKDEGLLLLDRSDDSIQEINFDFSPPLWGGADRFFHTIVILFIIGVILGIIWLMIYLKLF</sequence>
<evidence type="ECO:0000256" key="1">
    <source>
        <dbReference type="SAM" id="Phobius"/>
    </source>
</evidence>
<proteinExistence type="predicted"/>
<dbReference type="AlphaFoldDB" id="A0A1F4U4H2"/>
<evidence type="ECO:0000313" key="3">
    <source>
        <dbReference type="Proteomes" id="UP000179242"/>
    </source>
</evidence>
<dbReference type="Proteomes" id="UP000179242">
    <property type="component" value="Unassembled WGS sequence"/>
</dbReference>
<feature type="transmembrane region" description="Helical" evidence="1">
    <location>
        <begin position="111"/>
        <end position="134"/>
    </location>
</feature>
<keyword evidence="1" id="KW-1133">Transmembrane helix</keyword>
<keyword evidence="1" id="KW-0812">Transmembrane</keyword>
<keyword evidence="1" id="KW-0472">Membrane</keyword>
<name>A0A1F4U4H2_UNCSA</name>
<reference evidence="2 3" key="1">
    <citation type="journal article" date="2016" name="Nat. Commun.">
        <title>Thousands of microbial genomes shed light on interconnected biogeochemical processes in an aquifer system.</title>
        <authorList>
            <person name="Anantharaman K."/>
            <person name="Brown C.T."/>
            <person name="Hug L.A."/>
            <person name="Sharon I."/>
            <person name="Castelle C.J."/>
            <person name="Probst A.J."/>
            <person name="Thomas B.C."/>
            <person name="Singh A."/>
            <person name="Wilkins M.J."/>
            <person name="Karaoz U."/>
            <person name="Brodie E.L."/>
            <person name="Williams K.H."/>
            <person name="Hubbard S.S."/>
            <person name="Banfield J.F."/>
        </authorList>
    </citation>
    <scope>NUCLEOTIDE SEQUENCE [LARGE SCALE GENOMIC DNA]</scope>
</reference>
<comment type="caution">
    <text evidence="2">The sequence shown here is derived from an EMBL/GenBank/DDBJ whole genome shotgun (WGS) entry which is preliminary data.</text>
</comment>
<evidence type="ECO:0000313" key="2">
    <source>
        <dbReference type="EMBL" id="OGC39836.1"/>
    </source>
</evidence>